<dbReference type="Proteomes" id="UP000184016">
    <property type="component" value="Unassembled WGS sequence"/>
</dbReference>
<name>A0A1M6YAL0_9BACL</name>
<dbReference type="AlphaFoldDB" id="A0A1M6YAL0"/>
<proteinExistence type="predicted"/>
<evidence type="ECO:0000313" key="2">
    <source>
        <dbReference type="Proteomes" id="UP000184016"/>
    </source>
</evidence>
<dbReference type="RefSeq" id="WP_242650353.1">
    <property type="nucleotide sequence ID" value="NZ_FRAF01000047.1"/>
</dbReference>
<sequence length="63" mass="7014">MYVEEFKRALDSVIASCSLLSEAWEKLDESSPKILAKYPFDKDFREVIGVRVSGSGVNSAAWS</sequence>
<protein>
    <submittedName>
        <fullName evidence="1">Uncharacterized protein</fullName>
    </submittedName>
</protein>
<keyword evidence="2" id="KW-1185">Reference proteome</keyword>
<evidence type="ECO:0000313" key="1">
    <source>
        <dbReference type="EMBL" id="SHL15326.1"/>
    </source>
</evidence>
<reference evidence="2" key="1">
    <citation type="submission" date="2016-11" db="EMBL/GenBank/DDBJ databases">
        <authorList>
            <person name="Varghese N."/>
            <person name="Submissions S."/>
        </authorList>
    </citation>
    <scope>NUCLEOTIDE SEQUENCE [LARGE SCALE GENOMIC DNA]</scope>
    <source>
        <strain evidence="2">USBA-503</strain>
    </source>
</reference>
<dbReference type="EMBL" id="FRAF01000047">
    <property type="protein sequence ID" value="SHL15326.1"/>
    <property type="molecule type" value="Genomic_DNA"/>
</dbReference>
<dbReference type="STRING" id="1830138.SAMN05443507_1472"/>
<accession>A0A1M6YAL0</accession>
<organism evidence="1 2">
    <name type="scientific">Alicyclobacillus tolerans</name>
    <dbReference type="NCBI Taxonomy" id="90970"/>
    <lineage>
        <taxon>Bacteria</taxon>
        <taxon>Bacillati</taxon>
        <taxon>Bacillota</taxon>
        <taxon>Bacilli</taxon>
        <taxon>Bacillales</taxon>
        <taxon>Alicyclobacillaceae</taxon>
        <taxon>Alicyclobacillus</taxon>
    </lineage>
</organism>
<gene>
    <name evidence="1" type="ORF">SAMN05443507_1472</name>
</gene>